<keyword evidence="2 4" id="KW-0647">Proteasome</keyword>
<accession>A0A7R9XTD7</accession>
<dbReference type="GO" id="GO:0043161">
    <property type="term" value="P:proteasome-mediated ubiquitin-dependent protein catabolic process"/>
    <property type="evidence" value="ECO:0007669"/>
    <property type="project" value="InterPro"/>
</dbReference>
<sequence length="206" mass="22583">MSIMSYNGAAVIAMTGKDCVAIASDLRLGINQNQTAAVDYSKLHKIHDRLYLGLTGLIADQLTLAQKLKFKHDMYELRENRVMSPKVFGAVVSATLYEKRFSPYYTEPVVAGLDADGKPYITSMDLIGADASTDDFVVAGDNVESLFGVCESFYKRDLDPEALFEVISHCLTSGVNRDCLSGWGGVVTVVTKDNGTFTRTLKSRMD</sequence>
<dbReference type="EMBL" id="HBDX01007644">
    <property type="protein sequence ID" value="CAD8225846.1"/>
    <property type="molecule type" value="Transcribed_RNA"/>
</dbReference>
<proteinExistence type="inferred from homology"/>
<dbReference type="AlphaFoldDB" id="A0A7R9XTD7"/>
<keyword evidence="3 4" id="KW-0539">Nucleus</keyword>
<evidence type="ECO:0000313" key="5">
    <source>
        <dbReference type="EMBL" id="CAD8225846.1"/>
    </source>
</evidence>
<dbReference type="GO" id="GO:0019774">
    <property type="term" value="C:proteasome core complex, beta-subunit complex"/>
    <property type="evidence" value="ECO:0007669"/>
    <property type="project" value="InterPro"/>
</dbReference>
<evidence type="ECO:0000256" key="3">
    <source>
        <dbReference type="ARBA" id="ARBA00023242"/>
    </source>
</evidence>
<dbReference type="SUPFAM" id="SSF56235">
    <property type="entry name" value="N-terminal nucleophile aminohydrolases (Ntn hydrolases)"/>
    <property type="match status" value="1"/>
</dbReference>
<evidence type="ECO:0000256" key="2">
    <source>
        <dbReference type="ARBA" id="ARBA00022942"/>
    </source>
</evidence>
<evidence type="ECO:0000256" key="4">
    <source>
        <dbReference type="RuleBase" id="RU004203"/>
    </source>
</evidence>
<gene>
    <name evidence="5" type="ORF">OLUC0939_LOCUS6586</name>
</gene>
<comment type="subcellular location">
    <subcellularLocation>
        <location evidence="4">Cytoplasm</location>
    </subcellularLocation>
    <subcellularLocation>
        <location evidence="4">Nucleus</location>
    </subcellularLocation>
</comment>
<dbReference type="InterPro" id="IPR029055">
    <property type="entry name" value="Ntn_hydrolases_N"/>
</dbReference>
<dbReference type="InterPro" id="IPR016050">
    <property type="entry name" value="Proteasome_bsu_CS"/>
</dbReference>
<comment type="function">
    <text evidence="4">Component of the proteasome, a multicatalytic proteinase complex which is characterized by its ability to cleave peptides with Arg, Phe, Tyr, Leu, and Glu adjacent to the leaving group at neutral or slightly basic pH. The proteasome has an ATP-dependent proteolytic activity.</text>
</comment>
<evidence type="ECO:0000256" key="1">
    <source>
        <dbReference type="ARBA" id="ARBA00022490"/>
    </source>
</evidence>
<dbReference type="PANTHER" id="PTHR32194:SF10">
    <property type="entry name" value="PROTEASOME SUBUNIT BETA TYPE-3"/>
    <property type="match status" value="1"/>
</dbReference>
<organism evidence="5">
    <name type="scientific">Ostreococcus sp. 'lucimarinus'</name>
    <dbReference type="NCBI Taxonomy" id="242159"/>
    <lineage>
        <taxon>Eukaryota</taxon>
        <taxon>Viridiplantae</taxon>
        <taxon>Chlorophyta</taxon>
        <taxon>Mamiellophyceae</taxon>
        <taxon>Mamiellales</taxon>
        <taxon>Bathycoccaceae</taxon>
        <taxon>Ostreococcus</taxon>
    </lineage>
</organism>
<reference evidence="5" key="1">
    <citation type="submission" date="2021-01" db="EMBL/GenBank/DDBJ databases">
        <authorList>
            <person name="Corre E."/>
            <person name="Pelletier E."/>
            <person name="Niang G."/>
            <person name="Scheremetjew M."/>
            <person name="Finn R."/>
            <person name="Kale V."/>
            <person name="Holt S."/>
            <person name="Cochrane G."/>
            <person name="Meng A."/>
            <person name="Brown T."/>
            <person name="Cohen L."/>
        </authorList>
    </citation>
    <scope>NUCLEOTIDE SEQUENCE</scope>
    <source>
        <strain evidence="5">Clade-A-BCC118000</strain>
    </source>
</reference>
<dbReference type="InterPro" id="IPR001353">
    <property type="entry name" value="Proteasome_sua/b"/>
</dbReference>
<dbReference type="InterPro" id="IPR033811">
    <property type="entry name" value="Proteasome_beta_3"/>
</dbReference>
<comment type="subunit">
    <text evidence="4">Component of the proteasome complex.</text>
</comment>
<name>A0A7R9XTD7_9CHLO</name>
<dbReference type="InterPro" id="IPR023333">
    <property type="entry name" value="Proteasome_suB-type"/>
</dbReference>
<dbReference type="Gene3D" id="3.60.20.10">
    <property type="entry name" value="Glutamine Phosphoribosylpyrophosphate, subunit 1, domain 1"/>
    <property type="match status" value="1"/>
</dbReference>
<dbReference type="GO" id="GO:0005634">
    <property type="term" value="C:nucleus"/>
    <property type="evidence" value="ECO:0007669"/>
    <property type="project" value="UniProtKB-SubCell"/>
</dbReference>
<protein>
    <recommendedName>
        <fullName evidence="4">Proteasome subunit beta</fullName>
    </recommendedName>
</protein>
<dbReference type="PROSITE" id="PS51476">
    <property type="entry name" value="PROTEASOME_BETA_2"/>
    <property type="match status" value="1"/>
</dbReference>
<dbReference type="PROSITE" id="PS00854">
    <property type="entry name" value="PROTEASOME_BETA_1"/>
    <property type="match status" value="1"/>
</dbReference>
<keyword evidence="1 4" id="KW-0963">Cytoplasm</keyword>
<dbReference type="GO" id="GO:0005737">
    <property type="term" value="C:cytoplasm"/>
    <property type="evidence" value="ECO:0007669"/>
    <property type="project" value="UniProtKB-SubCell"/>
</dbReference>
<dbReference type="CDD" id="cd03759">
    <property type="entry name" value="proteasome_beta_type_3"/>
    <property type="match status" value="1"/>
</dbReference>
<dbReference type="PANTHER" id="PTHR32194">
    <property type="entry name" value="METALLOPROTEASE TLDD"/>
    <property type="match status" value="1"/>
</dbReference>
<comment type="similarity">
    <text evidence="4">Belongs to the peptidase T1B family.</text>
</comment>
<dbReference type="Pfam" id="PF00227">
    <property type="entry name" value="Proteasome"/>
    <property type="match status" value="1"/>
</dbReference>